<accession>A0A4R1QFF0</accession>
<organism evidence="1 2">
    <name type="scientific">Thermolongibacillus altinsuensis</name>
    <dbReference type="NCBI Taxonomy" id="575256"/>
    <lineage>
        <taxon>Bacteria</taxon>
        <taxon>Bacillati</taxon>
        <taxon>Bacillota</taxon>
        <taxon>Bacilli</taxon>
        <taxon>Bacillales</taxon>
        <taxon>Anoxybacillaceae</taxon>
        <taxon>Thermolongibacillus</taxon>
    </lineage>
</organism>
<evidence type="ECO:0000313" key="2">
    <source>
        <dbReference type="Proteomes" id="UP000295658"/>
    </source>
</evidence>
<gene>
    <name evidence="1" type="ORF">EDD69_104208</name>
</gene>
<dbReference type="Proteomes" id="UP000295658">
    <property type="component" value="Unassembled WGS sequence"/>
</dbReference>
<name>A0A4R1QFF0_9BACL</name>
<dbReference type="RefSeq" id="WP_165871731.1">
    <property type="nucleotide sequence ID" value="NZ_BSVG01000004.1"/>
</dbReference>
<keyword evidence="2" id="KW-1185">Reference proteome</keyword>
<proteinExistence type="predicted"/>
<dbReference type="EMBL" id="SLUL01000004">
    <property type="protein sequence ID" value="TCL51153.1"/>
    <property type="molecule type" value="Genomic_DNA"/>
</dbReference>
<protein>
    <submittedName>
        <fullName evidence="1">Uncharacterized protein</fullName>
    </submittedName>
</protein>
<sequence length="47" mass="5149">MALKTICPKCLGKKKIKICLSIHKKCSLCDGTGKLQKYPAKTAKKIS</sequence>
<reference evidence="1 2" key="1">
    <citation type="submission" date="2019-03" db="EMBL/GenBank/DDBJ databases">
        <title>Genomic Encyclopedia of Type Strains, Phase IV (KMG-IV): sequencing the most valuable type-strain genomes for metagenomic binning, comparative biology and taxonomic classification.</title>
        <authorList>
            <person name="Goeker M."/>
        </authorList>
    </citation>
    <scope>NUCLEOTIDE SEQUENCE [LARGE SCALE GENOMIC DNA]</scope>
    <source>
        <strain evidence="1 2">DSM 24979</strain>
    </source>
</reference>
<dbReference type="AlphaFoldDB" id="A0A4R1QFF0"/>
<comment type="caution">
    <text evidence="1">The sequence shown here is derived from an EMBL/GenBank/DDBJ whole genome shotgun (WGS) entry which is preliminary data.</text>
</comment>
<evidence type="ECO:0000313" key="1">
    <source>
        <dbReference type="EMBL" id="TCL51153.1"/>
    </source>
</evidence>